<dbReference type="AlphaFoldDB" id="A0A1C1ZET3"/>
<dbReference type="Proteomes" id="UP000316394">
    <property type="component" value="Chromosome"/>
</dbReference>
<organism evidence="1 2">
    <name type="scientific">Limosilactobacillus reuteri</name>
    <name type="common">Lactobacillus reuteri</name>
    <dbReference type="NCBI Taxonomy" id="1598"/>
    <lineage>
        <taxon>Bacteria</taxon>
        <taxon>Bacillati</taxon>
        <taxon>Bacillota</taxon>
        <taxon>Bacilli</taxon>
        <taxon>Lactobacillales</taxon>
        <taxon>Lactobacillaceae</taxon>
        <taxon>Limosilactobacillus</taxon>
    </lineage>
</organism>
<dbReference type="EMBL" id="CP041676">
    <property type="protein sequence ID" value="QDR72774.1"/>
    <property type="molecule type" value="Genomic_DNA"/>
</dbReference>
<reference evidence="1 2" key="1">
    <citation type="submission" date="2019-07" db="EMBL/GenBank/DDBJ databases">
        <title>Gastrointestinal microbiota of Peromyscus leucopus, the white-footed mouse.</title>
        <authorList>
            <person name="Milovic A."/>
            <person name="Bassam K."/>
            <person name="Barbour A.G."/>
        </authorList>
    </citation>
    <scope>NUCLEOTIDE SEQUENCE [LARGE SCALE GENOMIC DNA]</scope>
    <source>
        <strain evidence="1 2">LL7</strain>
    </source>
</reference>
<evidence type="ECO:0000313" key="2">
    <source>
        <dbReference type="Proteomes" id="UP000316394"/>
    </source>
</evidence>
<protein>
    <submittedName>
        <fullName evidence="1">Uncharacterized protein</fullName>
    </submittedName>
</protein>
<accession>A0A1C1ZET3</accession>
<sequence length="76" mass="8792">MIIRSRPSRAEERHKQLVNKISGHWGQEKFTIDDEKKSEFNADLTNILIIIVGVLAFIALIISFCQPLVKSNLWRD</sequence>
<gene>
    <name evidence="1" type="ORF">FOD75_06580</name>
</gene>
<dbReference type="RefSeq" id="WP_020842991.1">
    <property type="nucleotide sequence ID" value="NZ_CP029613.1"/>
</dbReference>
<evidence type="ECO:0000313" key="1">
    <source>
        <dbReference type="EMBL" id="QDR72774.1"/>
    </source>
</evidence>
<name>A0A1C1ZET3_LIMRT</name>
<proteinExistence type="predicted"/>